<feature type="region of interest" description="Disordered" evidence="1">
    <location>
        <begin position="1"/>
        <end position="31"/>
    </location>
</feature>
<feature type="compositionally biased region" description="Basic and acidic residues" evidence="1">
    <location>
        <begin position="1"/>
        <end position="13"/>
    </location>
</feature>
<evidence type="ECO:0000313" key="4">
    <source>
        <dbReference type="Proteomes" id="UP001460270"/>
    </source>
</evidence>
<dbReference type="PANTHER" id="PTHR23119">
    <property type="entry name" value="DISCS LARGE"/>
    <property type="match status" value="1"/>
</dbReference>
<protein>
    <recommendedName>
        <fullName evidence="2">PDZ domain-containing protein</fullName>
    </recommendedName>
</protein>
<reference evidence="4" key="1">
    <citation type="submission" date="2024-04" db="EMBL/GenBank/DDBJ databases">
        <title>Salinicola lusitanus LLJ914,a marine bacterium isolated from the Okinawa Trough.</title>
        <authorList>
            <person name="Li J."/>
        </authorList>
    </citation>
    <scope>NUCLEOTIDE SEQUENCE [LARGE SCALE GENOMIC DNA]</scope>
</reference>
<dbReference type="InterPro" id="IPR036034">
    <property type="entry name" value="PDZ_sf"/>
</dbReference>
<sequence>MYHQDGISHRPKPDALPQSIVHHPSGETQGSRIFQEHTALNMDSSLKKSPCSRGQLRPAPTPEHSLPQDVPQIRVRGQRSSLGISIAGGKGSLPYKQQDEGIFISRVTQEGPSEKAGVRVGDRLLEVNGLSMHGSLTSMRSAP</sequence>
<keyword evidence="4" id="KW-1185">Reference proteome</keyword>
<dbReference type="Pfam" id="PF00595">
    <property type="entry name" value="PDZ"/>
    <property type="match status" value="1"/>
</dbReference>
<dbReference type="GO" id="GO:0098887">
    <property type="term" value="P:neurotransmitter receptor transport, endosome to postsynaptic membrane"/>
    <property type="evidence" value="ECO:0007669"/>
    <property type="project" value="TreeGrafter"/>
</dbReference>
<dbReference type="GO" id="GO:0014069">
    <property type="term" value="C:postsynaptic density"/>
    <property type="evidence" value="ECO:0007669"/>
    <property type="project" value="TreeGrafter"/>
</dbReference>
<feature type="region of interest" description="Disordered" evidence="1">
    <location>
        <begin position="44"/>
        <end position="70"/>
    </location>
</feature>
<dbReference type="Proteomes" id="UP001460270">
    <property type="component" value="Unassembled WGS sequence"/>
</dbReference>
<feature type="domain" description="PDZ" evidence="2">
    <location>
        <begin position="72"/>
        <end position="143"/>
    </location>
</feature>
<proteinExistence type="predicted"/>
<dbReference type="GO" id="GO:0098968">
    <property type="term" value="P:neurotransmitter receptor transport postsynaptic membrane to endosome"/>
    <property type="evidence" value="ECO:0007669"/>
    <property type="project" value="TreeGrafter"/>
</dbReference>
<dbReference type="PANTHER" id="PTHR23119:SF44">
    <property type="entry name" value="PROTEIN LAP4"/>
    <property type="match status" value="1"/>
</dbReference>
<dbReference type="GO" id="GO:0043113">
    <property type="term" value="P:receptor clustering"/>
    <property type="evidence" value="ECO:0007669"/>
    <property type="project" value="TreeGrafter"/>
</dbReference>
<organism evidence="3 4">
    <name type="scientific">Mugilogobius chulae</name>
    <name type="common">yellowstripe goby</name>
    <dbReference type="NCBI Taxonomy" id="88201"/>
    <lineage>
        <taxon>Eukaryota</taxon>
        <taxon>Metazoa</taxon>
        <taxon>Chordata</taxon>
        <taxon>Craniata</taxon>
        <taxon>Vertebrata</taxon>
        <taxon>Euteleostomi</taxon>
        <taxon>Actinopterygii</taxon>
        <taxon>Neopterygii</taxon>
        <taxon>Teleostei</taxon>
        <taxon>Neoteleostei</taxon>
        <taxon>Acanthomorphata</taxon>
        <taxon>Gobiaria</taxon>
        <taxon>Gobiiformes</taxon>
        <taxon>Gobioidei</taxon>
        <taxon>Gobiidae</taxon>
        <taxon>Gobionellinae</taxon>
        <taxon>Mugilogobius</taxon>
    </lineage>
</organism>
<gene>
    <name evidence="3" type="ORF">WMY93_007164</name>
</gene>
<dbReference type="SMART" id="SM00228">
    <property type="entry name" value="PDZ"/>
    <property type="match status" value="1"/>
</dbReference>
<dbReference type="GO" id="GO:0019901">
    <property type="term" value="F:protein kinase binding"/>
    <property type="evidence" value="ECO:0007669"/>
    <property type="project" value="TreeGrafter"/>
</dbReference>
<dbReference type="AlphaFoldDB" id="A0AAW0PWG9"/>
<dbReference type="InterPro" id="IPR001478">
    <property type="entry name" value="PDZ"/>
</dbReference>
<comment type="caution">
    <text evidence="3">The sequence shown here is derived from an EMBL/GenBank/DDBJ whole genome shotgun (WGS) entry which is preliminary data.</text>
</comment>
<evidence type="ECO:0000256" key="1">
    <source>
        <dbReference type="SAM" id="MobiDB-lite"/>
    </source>
</evidence>
<evidence type="ECO:0000259" key="2">
    <source>
        <dbReference type="PROSITE" id="PS50106"/>
    </source>
</evidence>
<dbReference type="GO" id="GO:0016323">
    <property type="term" value="C:basolateral plasma membrane"/>
    <property type="evidence" value="ECO:0007669"/>
    <property type="project" value="TreeGrafter"/>
</dbReference>
<name>A0AAW0PWG9_9GOBI</name>
<dbReference type="GO" id="GO:0045211">
    <property type="term" value="C:postsynaptic membrane"/>
    <property type="evidence" value="ECO:0007669"/>
    <property type="project" value="TreeGrafter"/>
</dbReference>
<dbReference type="Gene3D" id="2.30.42.10">
    <property type="match status" value="1"/>
</dbReference>
<dbReference type="InterPro" id="IPR050614">
    <property type="entry name" value="Synaptic_Scaffolding_LAP-MAGUK"/>
</dbReference>
<dbReference type="SUPFAM" id="SSF50156">
    <property type="entry name" value="PDZ domain-like"/>
    <property type="match status" value="1"/>
</dbReference>
<evidence type="ECO:0000313" key="3">
    <source>
        <dbReference type="EMBL" id="KAK7930769.1"/>
    </source>
</evidence>
<dbReference type="GO" id="GO:0045197">
    <property type="term" value="P:establishment or maintenance of epithelial cell apical/basal polarity"/>
    <property type="evidence" value="ECO:0007669"/>
    <property type="project" value="TreeGrafter"/>
</dbReference>
<dbReference type="EMBL" id="JBBPFD010000004">
    <property type="protein sequence ID" value="KAK7930769.1"/>
    <property type="molecule type" value="Genomic_DNA"/>
</dbReference>
<dbReference type="PROSITE" id="PS50106">
    <property type="entry name" value="PDZ"/>
    <property type="match status" value="1"/>
</dbReference>
<dbReference type="GO" id="GO:0005912">
    <property type="term" value="C:adherens junction"/>
    <property type="evidence" value="ECO:0007669"/>
    <property type="project" value="TreeGrafter"/>
</dbReference>
<accession>A0AAW0PWG9</accession>
<dbReference type="GO" id="GO:0098609">
    <property type="term" value="P:cell-cell adhesion"/>
    <property type="evidence" value="ECO:0007669"/>
    <property type="project" value="TreeGrafter"/>
</dbReference>